<dbReference type="SMR" id="O97053"/>
<keyword evidence="4" id="KW-1003">Cell membrane</keyword>
<evidence type="ECO:0000256" key="6">
    <source>
        <dbReference type="ARBA" id="ARBA00022692"/>
    </source>
</evidence>
<evidence type="ECO:0000256" key="18">
    <source>
        <dbReference type="SAM" id="Phobius"/>
    </source>
</evidence>
<dbReference type="InterPro" id="IPR001828">
    <property type="entry name" value="ANF_lig-bd_rcpt"/>
</dbReference>
<evidence type="ECO:0000256" key="13">
    <source>
        <dbReference type="ARBA" id="ARBA00023180"/>
    </source>
</evidence>
<dbReference type="GO" id="GO:0017046">
    <property type="term" value="F:peptide hormone binding"/>
    <property type="evidence" value="ECO:0007669"/>
    <property type="project" value="TreeGrafter"/>
</dbReference>
<evidence type="ECO:0000256" key="4">
    <source>
        <dbReference type="ARBA" id="ARBA00022475"/>
    </source>
</evidence>
<evidence type="ECO:0000256" key="3">
    <source>
        <dbReference type="ARBA" id="ARBA00012202"/>
    </source>
</evidence>
<feature type="transmembrane region" description="Helical" evidence="18">
    <location>
        <begin position="475"/>
        <end position="495"/>
    </location>
</feature>
<evidence type="ECO:0000256" key="16">
    <source>
        <dbReference type="RuleBase" id="RU000405"/>
    </source>
</evidence>
<feature type="domain" description="Protein kinase" evidence="19">
    <location>
        <begin position="520"/>
        <end position="807"/>
    </location>
</feature>
<dbReference type="PRINTS" id="PR00255">
    <property type="entry name" value="NATPEPTIDER"/>
</dbReference>
<evidence type="ECO:0000256" key="8">
    <source>
        <dbReference type="ARBA" id="ARBA00022741"/>
    </source>
</evidence>
<dbReference type="InterPro" id="IPR001245">
    <property type="entry name" value="Ser-Thr/Tyr_kinase_cat_dom"/>
</dbReference>
<proteinExistence type="evidence at transcript level"/>
<dbReference type="GO" id="GO:0005524">
    <property type="term" value="F:ATP binding"/>
    <property type="evidence" value="ECO:0007669"/>
    <property type="project" value="InterPro"/>
</dbReference>
<evidence type="ECO:0000256" key="1">
    <source>
        <dbReference type="ARBA" id="ARBA00001436"/>
    </source>
</evidence>
<dbReference type="InterPro" id="IPR018297">
    <property type="entry name" value="A/G_cyclase_CS"/>
</dbReference>
<dbReference type="SUPFAM" id="SSF55073">
    <property type="entry name" value="Nucleotide cyclase"/>
    <property type="match status" value="1"/>
</dbReference>
<evidence type="ECO:0000256" key="12">
    <source>
        <dbReference type="ARBA" id="ARBA00023170"/>
    </source>
</evidence>
<evidence type="ECO:0000256" key="11">
    <source>
        <dbReference type="ARBA" id="ARBA00023136"/>
    </source>
</evidence>
<feature type="transmembrane region" description="Helical" evidence="18">
    <location>
        <begin position="12"/>
        <end position="30"/>
    </location>
</feature>
<dbReference type="PROSITE" id="PS00452">
    <property type="entry name" value="GUANYLATE_CYCLASE_1"/>
    <property type="match status" value="1"/>
</dbReference>
<evidence type="ECO:0000256" key="5">
    <source>
        <dbReference type="ARBA" id="ARBA00022553"/>
    </source>
</evidence>
<evidence type="ECO:0000256" key="2">
    <source>
        <dbReference type="ARBA" id="ARBA00004251"/>
    </source>
</evidence>
<dbReference type="InterPro" id="IPR028082">
    <property type="entry name" value="Peripla_BP_I"/>
</dbReference>
<dbReference type="Gene3D" id="1.10.510.10">
    <property type="entry name" value="Transferase(Phosphotransferase) domain 1"/>
    <property type="match status" value="1"/>
</dbReference>
<dbReference type="GO" id="GO:0005886">
    <property type="term" value="C:plasma membrane"/>
    <property type="evidence" value="ECO:0007669"/>
    <property type="project" value="UniProtKB-SubCell"/>
</dbReference>
<gene>
    <name evidence="21" type="primary">SjSOGC01</name>
</gene>
<dbReference type="GO" id="GO:0004383">
    <property type="term" value="F:guanylate cyclase activity"/>
    <property type="evidence" value="ECO:0007669"/>
    <property type="project" value="UniProtKB-EC"/>
</dbReference>
<dbReference type="EC" id="4.6.1.2" evidence="3 17"/>
<comment type="similarity">
    <text evidence="16">Belongs to the adenylyl cyclase class-4/guanylyl cyclase family.</text>
</comment>
<name>O97053_STIJA</name>
<dbReference type="InterPro" id="IPR001170">
    <property type="entry name" value="ANPR/GUC"/>
</dbReference>
<dbReference type="AlphaFoldDB" id="O97053"/>
<dbReference type="Gene3D" id="3.30.70.1230">
    <property type="entry name" value="Nucleotide cyclase"/>
    <property type="match status" value="1"/>
</dbReference>
<dbReference type="GO" id="GO:0004016">
    <property type="term" value="F:adenylate cyclase activity"/>
    <property type="evidence" value="ECO:0007669"/>
    <property type="project" value="TreeGrafter"/>
</dbReference>
<evidence type="ECO:0000256" key="14">
    <source>
        <dbReference type="ARBA" id="ARBA00023239"/>
    </source>
</evidence>
<dbReference type="GO" id="GO:0005525">
    <property type="term" value="F:GTP binding"/>
    <property type="evidence" value="ECO:0007669"/>
    <property type="project" value="UniProtKB-KW"/>
</dbReference>
<dbReference type="CDD" id="cd14042">
    <property type="entry name" value="PK_GC-A_B"/>
    <property type="match status" value="1"/>
</dbReference>
<dbReference type="GO" id="GO:0016941">
    <property type="term" value="F:natriuretic peptide receptor activity"/>
    <property type="evidence" value="ECO:0007669"/>
    <property type="project" value="TreeGrafter"/>
</dbReference>
<dbReference type="Gene3D" id="3.40.50.2300">
    <property type="match status" value="2"/>
</dbReference>
<dbReference type="PROSITE" id="PS50125">
    <property type="entry name" value="GUANYLATE_CYCLASE_2"/>
    <property type="match status" value="1"/>
</dbReference>
<evidence type="ECO:0000256" key="10">
    <source>
        <dbReference type="ARBA" id="ARBA00023134"/>
    </source>
</evidence>
<comment type="catalytic activity">
    <reaction evidence="1 17">
        <text>GTP = 3',5'-cyclic GMP + diphosphate</text>
        <dbReference type="Rhea" id="RHEA:13665"/>
        <dbReference type="ChEBI" id="CHEBI:33019"/>
        <dbReference type="ChEBI" id="CHEBI:37565"/>
        <dbReference type="ChEBI" id="CHEBI:57746"/>
        <dbReference type="EC" id="4.6.1.2"/>
    </reaction>
</comment>
<keyword evidence="12" id="KW-0675">Receptor</keyword>
<dbReference type="FunFam" id="1.10.510.10:FF:000420">
    <property type="entry name" value="Guanylate cyclase"/>
    <property type="match status" value="1"/>
</dbReference>
<evidence type="ECO:0000256" key="15">
    <source>
        <dbReference type="ARBA" id="ARBA00023293"/>
    </source>
</evidence>
<dbReference type="PANTHER" id="PTHR11920">
    <property type="entry name" value="GUANYLYL CYCLASE"/>
    <property type="match status" value="1"/>
</dbReference>
<dbReference type="InterPro" id="IPR000719">
    <property type="entry name" value="Prot_kinase_dom"/>
</dbReference>
<evidence type="ECO:0000313" key="21">
    <source>
        <dbReference type="EMBL" id="BAA75224.1"/>
    </source>
</evidence>
<feature type="domain" description="Guanylate cyclase" evidence="20">
    <location>
        <begin position="880"/>
        <end position="1010"/>
    </location>
</feature>
<evidence type="ECO:0000256" key="9">
    <source>
        <dbReference type="ARBA" id="ARBA00022989"/>
    </source>
</evidence>
<keyword evidence="9 18" id="KW-1133">Transmembrane helix</keyword>
<dbReference type="PROSITE" id="PS50011">
    <property type="entry name" value="PROTEIN_KINASE_DOM"/>
    <property type="match status" value="1"/>
</dbReference>
<reference evidence="21" key="1">
    <citation type="journal article" date="1999" name="Zool. Sci.">
        <title>Molecular Phylogenetic Analysis of Diverse Forms of Echinoderm Guanylyl Cyclases.</title>
        <authorList>
            <person name="Suzuki K."/>
            <person name="Satoh Y."/>
            <person name="Suzuki N."/>
        </authorList>
    </citation>
    <scope>NUCLEOTIDE SEQUENCE</scope>
</reference>
<evidence type="ECO:0000259" key="20">
    <source>
        <dbReference type="PROSITE" id="PS50125"/>
    </source>
</evidence>
<keyword evidence="15 17" id="KW-0141">cGMP biosynthesis</keyword>
<dbReference type="PANTHER" id="PTHR11920:SF494">
    <property type="entry name" value="ATRIAL NATRIURETIC PEPTIDE RECEPTOR 2"/>
    <property type="match status" value="1"/>
</dbReference>
<keyword evidence="11 18" id="KW-0472">Membrane</keyword>
<organism evidence="21">
    <name type="scientific">Stichopus japonicus</name>
    <name type="common">Sea cucumber</name>
    <dbReference type="NCBI Taxonomy" id="307972"/>
    <lineage>
        <taxon>Eukaryota</taxon>
        <taxon>Metazoa</taxon>
        <taxon>Echinodermata</taxon>
        <taxon>Eleutherozoa</taxon>
        <taxon>Echinozoa</taxon>
        <taxon>Holothuroidea</taxon>
        <taxon>Aspidochirotacea</taxon>
        <taxon>Aspidochirotida</taxon>
        <taxon>Stichopodidae</taxon>
        <taxon>Apostichopus</taxon>
    </lineage>
</organism>
<dbReference type="SUPFAM" id="SSF53822">
    <property type="entry name" value="Periplasmic binding protein-like I"/>
    <property type="match status" value="1"/>
</dbReference>
<dbReference type="Pfam" id="PF07714">
    <property type="entry name" value="PK_Tyr_Ser-Thr"/>
    <property type="match status" value="1"/>
</dbReference>
<keyword evidence="8" id="KW-0547">Nucleotide-binding</keyword>
<evidence type="ECO:0000259" key="19">
    <source>
        <dbReference type="PROSITE" id="PS50011"/>
    </source>
</evidence>
<dbReference type="InterPro" id="IPR050401">
    <property type="entry name" value="Cyclic_nucleotide_synthase"/>
</dbReference>
<dbReference type="FunFam" id="3.30.70.1230:FF:000004">
    <property type="entry name" value="Guanylate cyclase"/>
    <property type="match status" value="1"/>
</dbReference>
<keyword evidence="7" id="KW-0732">Signal</keyword>
<accession>O97053</accession>
<keyword evidence="10" id="KW-0342">GTP-binding</keyword>
<evidence type="ECO:0000256" key="7">
    <source>
        <dbReference type="ARBA" id="ARBA00022729"/>
    </source>
</evidence>
<dbReference type="InterPro" id="IPR029787">
    <property type="entry name" value="Nucleotide_cyclase"/>
</dbReference>
<dbReference type="EMBL" id="AB023491">
    <property type="protein sequence ID" value="BAA75224.1"/>
    <property type="molecule type" value="mRNA"/>
</dbReference>
<dbReference type="InterPro" id="IPR001054">
    <property type="entry name" value="A/G_cyclase"/>
</dbReference>
<keyword evidence="6 18" id="KW-0812">Transmembrane</keyword>
<dbReference type="GO" id="GO:0004672">
    <property type="term" value="F:protein kinase activity"/>
    <property type="evidence" value="ECO:0007669"/>
    <property type="project" value="InterPro"/>
</dbReference>
<evidence type="ECO:0000256" key="17">
    <source>
        <dbReference type="RuleBase" id="RU003431"/>
    </source>
</evidence>
<protein>
    <recommendedName>
        <fullName evidence="3 17">Guanylate cyclase</fullName>
        <ecNumber evidence="3 17">4.6.1.2</ecNumber>
    </recommendedName>
</protein>
<keyword evidence="14 16" id="KW-0456">Lyase</keyword>
<keyword evidence="13" id="KW-0325">Glycoprotein</keyword>
<dbReference type="GO" id="GO:0007168">
    <property type="term" value="P:receptor guanylyl cyclase signaling pathway"/>
    <property type="evidence" value="ECO:0007669"/>
    <property type="project" value="TreeGrafter"/>
</dbReference>
<dbReference type="Pfam" id="PF00211">
    <property type="entry name" value="Guanylate_cyc"/>
    <property type="match status" value="1"/>
</dbReference>
<dbReference type="InterPro" id="IPR011009">
    <property type="entry name" value="Kinase-like_dom_sf"/>
</dbReference>
<dbReference type="SUPFAM" id="SSF56112">
    <property type="entry name" value="Protein kinase-like (PK-like)"/>
    <property type="match status" value="1"/>
</dbReference>
<dbReference type="CDD" id="cd07302">
    <property type="entry name" value="CHD"/>
    <property type="match status" value="1"/>
</dbReference>
<keyword evidence="5" id="KW-0597">Phosphoprotein</keyword>
<dbReference type="CDD" id="cd06373">
    <property type="entry name" value="PBP1_NPR-like"/>
    <property type="match status" value="1"/>
</dbReference>
<sequence>MHLLPKGFSPVQSYLLPLVFVFMPVFGTSFNKTDITRELRIGLMLPKFPLVSLLPETTQRPMYPFFLQMVQPAVEIALQEVKATTLPFHQVSVVSNDTLCNVNTAQIVVVDHYFQYYVDVFLGPACEFSAAPVGRFTAHWNVPMITAGGNAQGFDQFTSMTRHGSPYTKLGTMILDFTNKFSWSSISPMVHEESGDYNDYSFLCGAIYFEMFRIAHNVSFVTFNQNREVDSETILKERVSPKARVVFICASSDTVRQIMIEAHTMEMTKGEYAFFSVNPFDSKYFGDPSWYRQSDSDVINKKAREAYRALMTIQLYSEKSEHYDQFAAKVKEKALAEFGYDFDANGEQVNSFVTAFHDAVILYALALNESLTEGANPRNGTDLSHRMWNRTFKGIAGDVTIDSNGDRDSDYSLKEMDSDGEFEVVGIFSGATKAFTMLKGKTIDWPGDTVPLDTPKCGFNGDKCIVDVNNNGMKFGMIAMAVILVLFVIIIVYVYRKYTYEKELANTSWKVKWNDITFSSKVTRRFGGSRMSLVSNDSGQSICGHNQQIFTVTGYYKGNVVAIKKLERDRIDLTRQVLMEMKVMREIQHDHVTKFVGCCGDAPNISILTEYCPKGSLQDILENDSIELDEMFKFSLLYDLVKGMHYIHSSMIHSHGNLKSSNCVVDNRFVLKVTDFGLNTVRQPDHPLDKETEDSYRYYHKRLWTAPELLRLPEIPSGGHPKGDVYSLGIIIQEIMLREGVFYFGEMDLSPEEIIQKVRQGTTTPFRPVVTRDQMPEEVMDMMNKCWAEDPPMRPDFSHIRTSVRKLNKGRETGNLVDNLLSRMEQYASNLEDLVEERTEAFYEEKKKAEELLYQILPKPVAEELKKGKPVTAETFEVVTIYFSDIVGFTKLSSQSTPLQVVDLLNDLYTAFDAVIDNFNVYKVETIGDAYMVVSGLPIRNGDYHAREIARMSLALLQRIKTFRIRHRSEERLKLRIGIHSGPAVAGVVGLKMPRYCLFGDTVNTASRMESNGEALKIHVSSSTKKILDLFGTFVLEKRGEIEMKGKGVQTTYWLQGELKDQNGICDFKYQEITV</sequence>
<comment type="subcellular location">
    <subcellularLocation>
        <location evidence="2">Cell membrane</location>
        <topology evidence="2">Single-pass type I membrane protein</topology>
    </subcellularLocation>
</comment>
<dbReference type="GO" id="GO:0035556">
    <property type="term" value="P:intracellular signal transduction"/>
    <property type="evidence" value="ECO:0007669"/>
    <property type="project" value="InterPro"/>
</dbReference>
<dbReference type="SMART" id="SM00044">
    <property type="entry name" value="CYCc"/>
    <property type="match status" value="1"/>
</dbReference>
<dbReference type="Pfam" id="PF01094">
    <property type="entry name" value="ANF_receptor"/>
    <property type="match status" value="1"/>
</dbReference>